<dbReference type="Gene3D" id="2.130.10.10">
    <property type="entry name" value="YVTN repeat-like/Quinoprotein amine dehydrogenase"/>
    <property type="match status" value="2"/>
</dbReference>
<keyword evidence="1 3" id="KW-0853">WD repeat</keyword>
<dbReference type="PRINTS" id="PR00320">
    <property type="entry name" value="GPROTEINBRPT"/>
</dbReference>
<accession>W9Z1E5</accession>
<dbReference type="PROSITE" id="PS50294">
    <property type="entry name" value="WD_REPEATS_REGION"/>
    <property type="match status" value="5"/>
</dbReference>
<evidence type="ECO:0000256" key="3">
    <source>
        <dbReference type="PROSITE-ProRule" id="PRU00221"/>
    </source>
</evidence>
<keyword evidence="7" id="KW-1185">Reference proteome</keyword>
<feature type="region of interest" description="Disordered" evidence="4">
    <location>
        <begin position="333"/>
        <end position="392"/>
    </location>
</feature>
<organism evidence="6 7">
    <name type="scientific">Capronia coronata CBS 617.96</name>
    <dbReference type="NCBI Taxonomy" id="1182541"/>
    <lineage>
        <taxon>Eukaryota</taxon>
        <taxon>Fungi</taxon>
        <taxon>Dikarya</taxon>
        <taxon>Ascomycota</taxon>
        <taxon>Pezizomycotina</taxon>
        <taxon>Eurotiomycetes</taxon>
        <taxon>Chaetothyriomycetidae</taxon>
        <taxon>Chaetothyriales</taxon>
        <taxon>Herpotrichiellaceae</taxon>
        <taxon>Capronia</taxon>
    </lineage>
</organism>
<protein>
    <recommendedName>
        <fullName evidence="5">WDR5-like beta-propeller domain-containing protein</fullName>
    </recommendedName>
</protein>
<evidence type="ECO:0000259" key="5">
    <source>
        <dbReference type="Pfam" id="PF25175"/>
    </source>
</evidence>
<dbReference type="InterPro" id="IPR059122">
    <property type="entry name" value="Beta-prop_WDR5-like"/>
</dbReference>
<dbReference type="SUPFAM" id="SSF50978">
    <property type="entry name" value="WD40 repeat-like"/>
    <property type="match status" value="1"/>
</dbReference>
<evidence type="ECO:0000313" key="6">
    <source>
        <dbReference type="EMBL" id="EXJ95371.1"/>
    </source>
</evidence>
<dbReference type="Pfam" id="PF25175">
    <property type="entry name" value="Beta-prop_WDR5"/>
    <property type="match status" value="1"/>
</dbReference>
<feature type="repeat" description="WD" evidence="3">
    <location>
        <begin position="123"/>
        <end position="164"/>
    </location>
</feature>
<comment type="caution">
    <text evidence="6">The sequence shown here is derived from an EMBL/GenBank/DDBJ whole genome shotgun (WGS) entry which is preliminary data.</text>
</comment>
<evidence type="ECO:0000256" key="1">
    <source>
        <dbReference type="ARBA" id="ARBA00022574"/>
    </source>
</evidence>
<dbReference type="GeneID" id="19155399"/>
<dbReference type="eggNOG" id="KOG0266">
    <property type="taxonomic scope" value="Eukaryota"/>
</dbReference>
<feature type="repeat" description="WD" evidence="3">
    <location>
        <begin position="166"/>
        <end position="207"/>
    </location>
</feature>
<reference evidence="6 7" key="1">
    <citation type="submission" date="2013-03" db="EMBL/GenBank/DDBJ databases">
        <title>The Genome Sequence of Capronia coronata CBS 617.96.</title>
        <authorList>
            <consortium name="The Broad Institute Genomics Platform"/>
            <person name="Cuomo C."/>
            <person name="de Hoog S."/>
            <person name="Gorbushina A."/>
            <person name="Walker B."/>
            <person name="Young S.K."/>
            <person name="Zeng Q."/>
            <person name="Gargeya S."/>
            <person name="Fitzgerald M."/>
            <person name="Haas B."/>
            <person name="Abouelleil A."/>
            <person name="Allen A.W."/>
            <person name="Alvarado L."/>
            <person name="Arachchi H.M."/>
            <person name="Berlin A.M."/>
            <person name="Chapman S.B."/>
            <person name="Gainer-Dewar J."/>
            <person name="Goldberg J."/>
            <person name="Griggs A."/>
            <person name="Gujja S."/>
            <person name="Hansen M."/>
            <person name="Howarth C."/>
            <person name="Imamovic A."/>
            <person name="Ireland A."/>
            <person name="Larimer J."/>
            <person name="McCowan C."/>
            <person name="Murphy C."/>
            <person name="Pearson M."/>
            <person name="Poon T.W."/>
            <person name="Priest M."/>
            <person name="Roberts A."/>
            <person name="Saif S."/>
            <person name="Shea T."/>
            <person name="Sisk P."/>
            <person name="Sykes S."/>
            <person name="Wortman J."/>
            <person name="Nusbaum C."/>
            <person name="Birren B."/>
        </authorList>
    </citation>
    <scope>NUCLEOTIDE SEQUENCE [LARGE SCALE GENOMIC DNA]</scope>
    <source>
        <strain evidence="6 7">CBS 617.96</strain>
    </source>
</reference>
<dbReference type="OrthoDB" id="674604at2759"/>
<evidence type="ECO:0000313" key="7">
    <source>
        <dbReference type="Proteomes" id="UP000019484"/>
    </source>
</evidence>
<dbReference type="RefSeq" id="XP_007719600.1">
    <property type="nucleotide sequence ID" value="XM_007721410.1"/>
</dbReference>
<dbReference type="InterPro" id="IPR019775">
    <property type="entry name" value="WD40_repeat_CS"/>
</dbReference>
<dbReference type="PANTHER" id="PTHR19879">
    <property type="entry name" value="TRANSCRIPTION INITIATION FACTOR TFIID"/>
    <property type="match status" value="1"/>
</dbReference>
<dbReference type="HOGENOM" id="CLU_000288_57_1_1"/>
<evidence type="ECO:0000256" key="4">
    <source>
        <dbReference type="SAM" id="MobiDB-lite"/>
    </source>
</evidence>
<gene>
    <name evidence="6" type="ORF">A1O1_00492</name>
</gene>
<dbReference type="CDD" id="cd00200">
    <property type="entry name" value="WD40"/>
    <property type="match status" value="1"/>
</dbReference>
<dbReference type="InterPro" id="IPR015943">
    <property type="entry name" value="WD40/YVTN_repeat-like_dom_sf"/>
</dbReference>
<dbReference type="InterPro" id="IPR001680">
    <property type="entry name" value="WD40_rpt"/>
</dbReference>
<feature type="repeat" description="WD" evidence="3">
    <location>
        <begin position="267"/>
        <end position="301"/>
    </location>
</feature>
<dbReference type="EMBL" id="AMWN01000001">
    <property type="protein sequence ID" value="EXJ95371.1"/>
    <property type="molecule type" value="Genomic_DNA"/>
</dbReference>
<dbReference type="AlphaFoldDB" id="W9Z1E5"/>
<keyword evidence="2" id="KW-0677">Repeat</keyword>
<feature type="repeat" description="WD" evidence="3">
    <location>
        <begin position="81"/>
        <end position="122"/>
    </location>
</feature>
<evidence type="ECO:0000256" key="2">
    <source>
        <dbReference type="ARBA" id="ARBA00022737"/>
    </source>
</evidence>
<dbReference type="PROSITE" id="PS50082">
    <property type="entry name" value="WD_REPEATS_2"/>
    <property type="match status" value="5"/>
</dbReference>
<dbReference type="PANTHER" id="PTHR19879:SF9">
    <property type="entry name" value="TRANSCRIPTION INITIATION FACTOR TFIID SUBUNIT 5"/>
    <property type="match status" value="1"/>
</dbReference>
<dbReference type="Proteomes" id="UP000019484">
    <property type="component" value="Unassembled WGS sequence"/>
</dbReference>
<feature type="repeat" description="WD" evidence="3">
    <location>
        <begin position="34"/>
        <end position="68"/>
    </location>
</feature>
<dbReference type="InterPro" id="IPR020472">
    <property type="entry name" value="WD40_PAC1"/>
</dbReference>
<proteinExistence type="predicted"/>
<dbReference type="InterPro" id="IPR036322">
    <property type="entry name" value="WD40_repeat_dom_sf"/>
</dbReference>
<dbReference type="SMART" id="SM00320">
    <property type="entry name" value="WD40"/>
    <property type="match status" value="6"/>
</dbReference>
<dbReference type="PROSITE" id="PS00678">
    <property type="entry name" value="WD_REPEATS_1"/>
    <property type="match status" value="1"/>
</dbReference>
<name>W9Z1E5_9EURO</name>
<feature type="domain" description="WDR5-like beta-propeller" evidence="5">
    <location>
        <begin position="3"/>
        <end position="301"/>
    </location>
</feature>
<feature type="compositionally biased region" description="Acidic residues" evidence="4">
    <location>
        <begin position="337"/>
        <end position="347"/>
    </location>
</feature>
<dbReference type="STRING" id="1182541.W9Z1E5"/>
<sequence>MALLATASADNTINIYAVPANPTPNVPFKLLRTLRAHLAGVNAIAWSPVGPPYTLASASDDKSILLWSPLASDFPISPSPLVGHSNYVYSLAFSPKGNMLVTGSYDEAVFLWDVRAGRVMRSLPAHSDPVGGVDFLHDGTMVCSCAGDGLIRIWDSGSGQCLKTLVDEDRRPVTSARFTPNGKFVLAWTLDNSIRLWRYTEGTCVKTYQGHVNQEYSLSGTVGSYYPSTSGGQGQGHGVAEAFLASGSEDGDVVAWDVTSKDILWRGKGHKDVVLSVDFGRTKAGKGLLVSGGKDRDVRVWMLEGESRHDLAERGGDEMDPNMGMEMDVDMQMPAEPETETEVEAESDLINGEREHARHKGGRTEQNPAGGNGSAMDVDVDDAVGTPGLGSA</sequence>